<feature type="non-terminal residue" evidence="1">
    <location>
        <position position="1"/>
    </location>
</feature>
<dbReference type="Proteomes" id="UP000789901">
    <property type="component" value="Unassembled WGS sequence"/>
</dbReference>
<gene>
    <name evidence="1" type="ORF">GMARGA_LOCUS40914</name>
</gene>
<reference evidence="1 2" key="1">
    <citation type="submission" date="2021-06" db="EMBL/GenBank/DDBJ databases">
        <authorList>
            <person name="Kallberg Y."/>
            <person name="Tangrot J."/>
            <person name="Rosling A."/>
        </authorList>
    </citation>
    <scope>NUCLEOTIDE SEQUENCE [LARGE SCALE GENOMIC DNA]</scope>
    <source>
        <strain evidence="1 2">120-4 pot B 10/14</strain>
    </source>
</reference>
<protein>
    <submittedName>
        <fullName evidence="1">1043_t:CDS:1</fullName>
    </submittedName>
</protein>
<keyword evidence="2" id="KW-1185">Reference proteome</keyword>
<dbReference type="EMBL" id="CAJVQB010107846">
    <property type="protein sequence ID" value="CAG8851781.1"/>
    <property type="molecule type" value="Genomic_DNA"/>
</dbReference>
<evidence type="ECO:0000313" key="2">
    <source>
        <dbReference type="Proteomes" id="UP000789901"/>
    </source>
</evidence>
<sequence>NEYNEKKQVLNATLAVNLAILKKLQAGDNKNLLFSSLEGVEFRPFVFRIEKYLVQVINIGIENNSDLMVELNDLYQAAIYQFNQDPILILDTNPNNIWKNVGLFKKLHGIQLFGLENSLIQKKIAAQKIPNCTPIL</sequence>
<organism evidence="1 2">
    <name type="scientific">Gigaspora margarita</name>
    <dbReference type="NCBI Taxonomy" id="4874"/>
    <lineage>
        <taxon>Eukaryota</taxon>
        <taxon>Fungi</taxon>
        <taxon>Fungi incertae sedis</taxon>
        <taxon>Mucoromycota</taxon>
        <taxon>Glomeromycotina</taxon>
        <taxon>Glomeromycetes</taxon>
        <taxon>Diversisporales</taxon>
        <taxon>Gigasporaceae</taxon>
        <taxon>Gigaspora</taxon>
    </lineage>
</organism>
<proteinExistence type="predicted"/>
<evidence type="ECO:0000313" key="1">
    <source>
        <dbReference type="EMBL" id="CAG8851781.1"/>
    </source>
</evidence>
<accession>A0ABN7XA29</accession>
<name>A0ABN7XA29_GIGMA</name>
<comment type="caution">
    <text evidence="1">The sequence shown here is derived from an EMBL/GenBank/DDBJ whole genome shotgun (WGS) entry which is preliminary data.</text>
</comment>